<reference evidence="2 3" key="1">
    <citation type="submission" date="2016-10" db="EMBL/GenBank/DDBJ databases">
        <authorList>
            <person name="de Groot N.N."/>
        </authorList>
    </citation>
    <scope>NUCLEOTIDE SEQUENCE [LARGE SCALE GENOMIC DNA]</scope>
    <source>
        <strain evidence="2 3">YAD2003</strain>
    </source>
</reference>
<dbReference type="AlphaFoldDB" id="A0A1H6IWU5"/>
<organism evidence="2 3">
    <name type="scientific">Ruminococcus flavefaciens</name>
    <dbReference type="NCBI Taxonomy" id="1265"/>
    <lineage>
        <taxon>Bacteria</taxon>
        <taxon>Bacillati</taxon>
        <taxon>Bacillota</taxon>
        <taxon>Clostridia</taxon>
        <taxon>Eubacteriales</taxon>
        <taxon>Oscillospiraceae</taxon>
        <taxon>Ruminococcus</taxon>
    </lineage>
</organism>
<evidence type="ECO:0000313" key="2">
    <source>
        <dbReference type="EMBL" id="SEH51525.1"/>
    </source>
</evidence>
<keyword evidence="2" id="KW-0413">Isomerase</keyword>
<dbReference type="SUPFAM" id="SSF51658">
    <property type="entry name" value="Xylose isomerase-like"/>
    <property type="match status" value="1"/>
</dbReference>
<dbReference type="InterPro" id="IPR050312">
    <property type="entry name" value="IolE/XylAMocC-like"/>
</dbReference>
<name>A0A1H6IWU5_RUMFL</name>
<dbReference type="Gene3D" id="3.20.20.150">
    <property type="entry name" value="Divalent-metal-dependent TIM barrel enzymes"/>
    <property type="match status" value="1"/>
</dbReference>
<dbReference type="GO" id="GO:0016853">
    <property type="term" value="F:isomerase activity"/>
    <property type="evidence" value="ECO:0007669"/>
    <property type="project" value="UniProtKB-KW"/>
</dbReference>
<dbReference type="PANTHER" id="PTHR12110:SF21">
    <property type="entry name" value="XYLOSE ISOMERASE-LIKE TIM BARREL DOMAIN-CONTAINING PROTEIN"/>
    <property type="match status" value="1"/>
</dbReference>
<dbReference type="EMBL" id="FNWV01000003">
    <property type="protein sequence ID" value="SEH51525.1"/>
    <property type="molecule type" value="Genomic_DNA"/>
</dbReference>
<dbReference type="OrthoDB" id="148059at2"/>
<dbReference type="Pfam" id="PF01261">
    <property type="entry name" value="AP_endonuc_2"/>
    <property type="match status" value="1"/>
</dbReference>
<dbReference type="InterPro" id="IPR013022">
    <property type="entry name" value="Xyl_isomerase-like_TIM-brl"/>
</dbReference>
<dbReference type="PANTHER" id="PTHR12110">
    <property type="entry name" value="HYDROXYPYRUVATE ISOMERASE"/>
    <property type="match status" value="1"/>
</dbReference>
<protein>
    <submittedName>
        <fullName evidence="2">Sugar phosphate isomerase/epimerase</fullName>
    </submittedName>
</protein>
<feature type="domain" description="Xylose isomerase-like TIM barrel" evidence="1">
    <location>
        <begin position="23"/>
        <end position="238"/>
    </location>
</feature>
<proteinExistence type="predicted"/>
<evidence type="ECO:0000313" key="3">
    <source>
        <dbReference type="Proteomes" id="UP000183190"/>
    </source>
</evidence>
<dbReference type="InterPro" id="IPR036237">
    <property type="entry name" value="Xyl_isomerase-like_sf"/>
</dbReference>
<dbReference type="Proteomes" id="UP000183190">
    <property type="component" value="Unassembled WGS sequence"/>
</dbReference>
<evidence type="ECO:0000259" key="1">
    <source>
        <dbReference type="Pfam" id="PF01261"/>
    </source>
</evidence>
<dbReference type="RefSeq" id="WP_074715244.1">
    <property type="nucleotide sequence ID" value="NZ_FNWV01000003.1"/>
</dbReference>
<gene>
    <name evidence="2" type="ORF">SAMN02910265_01164</name>
</gene>
<accession>A0A1H6IWU5</accession>
<sequence length="267" mass="30186">MIAGVSTACLYPKPLEESLYDLAVNGVSCVEIFLNTHSELKKGYAHGMANLLKRFDVKCPSVHPFTCEIEPLMFFSEYERRMNDILEYYKLYFRFMNIVGADIFVFHGGKPSSVCTPELYCERYSKLYRLGKEFGVTVAVENVSRCRSGSSAFVKEIKNMLGNEFAFVLDTKQAIRSNESPVKFLDIVGDKISHVHISDSGEMGDCLLIGRGRFNFKQFFEKLAGYNPDCSVVLELYRSGFSGISDLISSYNILTKMTEPYGGEQKK</sequence>